<evidence type="ECO:0000313" key="4">
    <source>
        <dbReference type="Proteomes" id="UP000721844"/>
    </source>
</evidence>
<dbReference type="EMBL" id="JAESVA010000007">
    <property type="protein sequence ID" value="MCB8882308.1"/>
    <property type="molecule type" value="Genomic_DNA"/>
</dbReference>
<dbReference type="RefSeq" id="WP_227308972.1">
    <property type="nucleotide sequence ID" value="NZ_JAESVA010000007.1"/>
</dbReference>
<name>A0A963Z5Q7_9PROT</name>
<proteinExistence type="predicted"/>
<accession>A0A963Z5Q7</accession>
<evidence type="ECO:0000256" key="1">
    <source>
        <dbReference type="SAM" id="MobiDB-lite"/>
    </source>
</evidence>
<protein>
    <submittedName>
        <fullName evidence="3">Uncharacterized protein</fullName>
    </submittedName>
</protein>
<feature type="compositionally biased region" description="Low complexity" evidence="1">
    <location>
        <begin position="26"/>
        <end position="50"/>
    </location>
</feature>
<evidence type="ECO:0000313" key="3">
    <source>
        <dbReference type="EMBL" id="MCB8882308.1"/>
    </source>
</evidence>
<sequence length="140" mass="14129">MRSRNAAFGVLALLGLMASGPAFSQTTTASAPATAPTSPAAAPSGTGPATVDSDEAFMTGLRRIGVMAGEVVQCAPEADRKAEISDAMSLANLVALHFGLAAAFNFSGAVGYGSGKPFDKAGCAEASSGWNNIKQKYLNQ</sequence>
<keyword evidence="4" id="KW-1185">Reference proteome</keyword>
<dbReference type="AlphaFoldDB" id="A0A963Z5Q7"/>
<evidence type="ECO:0000256" key="2">
    <source>
        <dbReference type="SAM" id="SignalP"/>
    </source>
</evidence>
<reference evidence="3 4" key="1">
    <citation type="journal article" date="2021" name="Microorganisms">
        <title>Acidisoma silvae sp. nov. and Acidisomacellulosilytica sp. nov., Two Acidophilic Bacteria Isolated from Decaying Wood, Hydrolyzing Cellulose and Producing Poly-3-hydroxybutyrate.</title>
        <authorList>
            <person name="Mieszkin S."/>
            <person name="Pouder E."/>
            <person name="Uroz S."/>
            <person name="Simon-Colin C."/>
            <person name="Alain K."/>
        </authorList>
    </citation>
    <scope>NUCLEOTIDE SEQUENCE [LARGE SCALE GENOMIC DNA]</scope>
    <source>
        <strain evidence="3 4">HW T5.17</strain>
    </source>
</reference>
<feature type="region of interest" description="Disordered" evidence="1">
    <location>
        <begin position="26"/>
        <end position="52"/>
    </location>
</feature>
<keyword evidence="2" id="KW-0732">Signal</keyword>
<feature type="signal peptide" evidence="2">
    <location>
        <begin position="1"/>
        <end position="24"/>
    </location>
</feature>
<feature type="chain" id="PRO_5037328552" evidence="2">
    <location>
        <begin position="25"/>
        <end position="140"/>
    </location>
</feature>
<organism evidence="3 4">
    <name type="scientific">Acidisoma cellulosilyticum</name>
    <dbReference type="NCBI Taxonomy" id="2802395"/>
    <lineage>
        <taxon>Bacteria</taxon>
        <taxon>Pseudomonadati</taxon>
        <taxon>Pseudomonadota</taxon>
        <taxon>Alphaproteobacteria</taxon>
        <taxon>Acetobacterales</taxon>
        <taxon>Acidocellaceae</taxon>
        <taxon>Acidisoma</taxon>
    </lineage>
</organism>
<dbReference type="Proteomes" id="UP000721844">
    <property type="component" value="Unassembled WGS sequence"/>
</dbReference>
<comment type="caution">
    <text evidence="3">The sequence shown here is derived from an EMBL/GenBank/DDBJ whole genome shotgun (WGS) entry which is preliminary data.</text>
</comment>
<gene>
    <name evidence="3" type="ORF">ACELLULO517_18820</name>
</gene>